<reference evidence="2" key="2">
    <citation type="journal article" date="2020" name="Microorganisms">
        <title>Osmotic Adaptation and Compatible Solute Biosynthesis of Phototrophic Bacteria as Revealed from Genome Analyses.</title>
        <authorList>
            <person name="Imhoff J.F."/>
            <person name="Rahn T."/>
            <person name="Kunzel S."/>
            <person name="Keller A."/>
            <person name="Neulinger S.C."/>
        </authorList>
    </citation>
    <scope>NUCLEOTIDE SEQUENCE</scope>
    <source>
        <strain evidence="2">DSM 4395</strain>
    </source>
</reference>
<gene>
    <name evidence="2" type="ORF">CCR82_02530</name>
</gene>
<dbReference type="Pfam" id="PF00117">
    <property type="entry name" value="GATase"/>
    <property type="match status" value="1"/>
</dbReference>
<dbReference type="SUPFAM" id="SSF52317">
    <property type="entry name" value="Class I glutamine amidotransferase-like"/>
    <property type="match status" value="1"/>
</dbReference>
<dbReference type="GO" id="GO:0005829">
    <property type="term" value="C:cytosol"/>
    <property type="evidence" value="ECO:0007669"/>
    <property type="project" value="TreeGrafter"/>
</dbReference>
<dbReference type="PANTHER" id="PTHR42695">
    <property type="entry name" value="GLUTAMINE AMIDOTRANSFERASE YLR126C-RELATED"/>
    <property type="match status" value="1"/>
</dbReference>
<proteinExistence type="predicted"/>
<organism evidence="2 3">
    <name type="scientific">Halochromatium salexigens</name>
    <name type="common">Chromatium salexigens</name>
    <dbReference type="NCBI Taxonomy" id="49447"/>
    <lineage>
        <taxon>Bacteria</taxon>
        <taxon>Pseudomonadati</taxon>
        <taxon>Pseudomonadota</taxon>
        <taxon>Gammaproteobacteria</taxon>
        <taxon>Chromatiales</taxon>
        <taxon>Chromatiaceae</taxon>
        <taxon>Halochromatium</taxon>
    </lineage>
</organism>
<name>A0AAJ0UDQ9_HALSE</name>
<dbReference type="FunFam" id="3.40.50.880:FF:000033">
    <property type="entry name" value="Glutamine amidotransferase class-I"/>
    <property type="match status" value="1"/>
</dbReference>
<dbReference type="PANTHER" id="PTHR42695:SF5">
    <property type="entry name" value="GLUTAMINE AMIDOTRANSFERASE YLR126C-RELATED"/>
    <property type="match status" value="1"/>
</dbReference>
<dbReference type="EMBL" id="NHSF01000015">
    <property type="protein sequence ID" value="MBK5929438.1"/>
    <property type="molecule type" value="Genomic_DNA"/>
</dbReference>
<accession>A0AAJ0UDQ9</accession>
<dbReference type="PROSITE" id="PS51273">
    <property type="entry name" value="GATASE_TYPE_1"/>
    <property type="match status" value="1"/>
</dbReference>
<reference evidence="2" key="1">
    <citation type="submission" date="2017-05" db="EMBL/GenBank/DDBJ databases">
        <authorList>
            <person name="Imhoff J.F."/>
            <person name="Rahn T."/>
            <person name="Kuenzel S."/>
            <person name="Neulinger S.C."/>
        </authorList>
    </citation>
    <scope>NUCLEOTIDE SEQUENCE</scope>
    <source>
        <strain evidence="2">DSM 4395</strain>
    </source>
</reference>
<dbReference type="InterPro" id="IPR029062">
    <property type="entry name" value="Class_I_gatase-like"/>
</dbReference>
<dbReference type="InterPro" id="IPR017926">
    <property type="entry name" value="GATASE"/>
</dbReference>
<evidence type="ECO:0000313" key="2">
    <source>
        <dbReference type="EMBL" id="MBK5929438.1"/>
    </source>
</evidence>
<feature type="domain" description="Glutamine amidotransferase" evidence="1">
    <location>
        <begin position="43"/>
        <end position="182"/>
    </location>
</feature>
<evidence type="ECO:0000313" key="3">
    <source>
        <dbReference type="Proteomes" id="UP001296967"/>
    </source>
</evidence>
<keyword evidence="3" id="KW-1185">Reference proteome</keyword>
<comment type="caution">
    <text evidence="2">The sequence shown here is derived from an EMBL/GenBank/DDBJ whole genome shotgun (WGS) entry which is preliminary data.</text>
</comment>
<dbReference type="InterPro" id="IPR044992">
    <property type="entry name" value="ChyE-like"/>
</dbReference>
<dbReference type="AlphaFoldDB" id="A0AAJ0UDQ9"/>
<dbReference type="Proteomes" id="UP001296967">
    <property type="component" value="Unassembled WGS sequence"/>
</dbReference>
<protein>
    <submittedName>
        <fullName evidence="2">Amidotransferase</fullName>
    </submittedName>
</protein>
<dbReference type="Gene3D" id="3.40.50.880">
    <property type="match status" value="1"/>
</dbReference>
<evidence type="ECO:0000259" key="1">
    <source>
        <dbReference type="Pfam" id="PF00117"/>
    </source>
</evidence>
<dbReference type="CDD" id="cd01741">
    <property type="entry name" value="GATase1_1"/>
    <property type="match status" value="1"/>
</dbReference>
<sequence>MKIHCLMHVPFEGPAQMADWAESRGHPIAFSHLFAGDALPALDAFDRLVVMGGPMGVGNEDRYPWLSAEKTLIRSAIEAGRSLVGVCLGAQLIAEALGARVSRNPQQEIGWFPIRLTEAARTHPFCQDLPAELQVLHWHGDTFALPPGALHLAASEACTQQGFLVDERILGLQFHLEMTPTSLRTLCSYCADELVAAPYVQSAEQMLAVSPVRYEETARVLEVLLDRLAE</sequence>